<feature type="compositionally biased region" description="Basic and acidic residues" evidence="1">
    <location>
        <begin position="247"/>
        <end position="271"/>
    </location>
</feature>
<protein>
    <submittedName>
        <fullName evidence="2">Uncharacterized protein</fullName>
    </submittedName>
</protein>
<feature type="region of interest" description="Disordered" evidence="1">
    <location>
        <begin position="219"/>
        <end position="271"/>
    </location>
</feature>
<evidence type="ECO:0000313" key="3">
    <source>
        <dbReference type="Proteomes" id="UP000016930"/>
    </source>
</evidence>
<proteinExistence type="predicted"/>
<organism evidence="2 3">
    <name type="scientific">Ceriporiopsis subvermispora (strain B)</name>
    <name type="common">White-rot fungus</name>
    <name type="synonym">Gelatoporia subvermispora</name>
    <dbReference type="NCBI Taxonomy" id="914234"/>
    <lineage>
        <taxon>Eukaryota</taxon>
        <taxon>Fungi</taxon>
        <taxon>Dikarya</taxon>
        <taxon>Basidiomycota</taxon>
        <taxon>Agaricomycotina</taxon>
        <taxon>Agaricomycetes</taxon>
        <taxon>Polyporales</taxon>
        <taxon>Gelatoporiaceae</taxon>
        <taxon>Gelatoporia</taxon>
    </lineage>
</organism>
<dbReference type="HOGENOM" id="CLU_1026713_0_0_1"/>
<dbReference type="Proteomes" id="UP000016930">
    <property type="component" value="Unassembled WGS sequence"/>
</dbReference>
<dbReference type="EMBL" id="KB445800">
    <property type="protein sequence ID" value="EMD35684.1"/>
    <property type="molecule type" value="Genomic_DNA"/>
</dbReference>
<name>M2PHV8_CERS8</name>
<evidence type="ECO:0000256" key="1">
    <source>
        <dbReference type="SAM" id="MobiDB-lite"/>
    </source>
</evidence>
<accession>M2PHV8</accession>
<reference evidence="2 3" key="1">
    <citation type="journal article" date="2012" name="Proc. Natl. Acad. Sci. U.S.A.">
        <title>Comparative genomics of Ceriporiopsis subvermispora and Phanerochaete chrysosporium provide insight into selective ligninolysis.</title>
        <authorList>
            <person name="Fernandez-Fueyo E."/>
            <person name="Ruiz-Duenas F.J."/>
            <person name="Ferreira P."/>
            <person name="Floudas D."/>
            <person name="Hibbett D.S."/>
            <person name="Canessa P."/>
            <person name="Larrondo L.F."/>
            <person name="James T.Y."/>
            <person name="Seelenfreund D."/>
            <person name="Lobos S."/>
            <person name="Polanco R."/>
            <person name="Tello M."/>
            <person name="Honda Y."/>
            <person name="Watanabe T."/>
            <person name="Watanabe T."/>
            <person name="Ryu J.S."/>
            <person name="Kubicek C.P."/>
            <person name="Schmoll M."/>
            <person name="Gaskell J."/>
            <person name="Hammel K.E."/>
            <person name="St John F.J."/>
            <person name="Vanden Wymelenberg A."/>
            <person name="Sabat G."/>
            <person name="Splinter BonDurant S."/>
            <person name="Syed K."/>
            <person name="Yadav J.S."/>
            <person name="Doddapaneni H."/>
            <person name="Subramanian V."/>
            <person name="Lavin J.L."/>
            <person name="Oguiza J.A."/>
            <person name="Perez G."/>
            <person name="Pisabarro A.G."/>
            <person name="Ramirez L."/>
            <person name="Santoyo F."/>
            <person name="Master E."/>
            <person name="Coutinho P.M."/>
            <person name="Henrissat B."/>
            <person name="Lombard V."/>
            <person name="Magnuson J.K."/>
            <person name="Kuees U."/>
            <person name="Hori C."/>
            <person name="Igarashi K."/>
            <person name="Samejima M."/>
            <person name="Held B.W."/>
            <person name="Barry K.W."/>
            <person name="LaButti K.M."/>
            <person name="Lapidus A."/>
            <person name="Lindquist E.A."/>
            <person name="Lucas S.M."/>
            <person name="Riley R."/>
            <person name="Salamov A.A."/>
            <person name="Hoffmeister D."/>
            <person name="Schwenk D."/>
            <person name="Hadar Y."/>
            <person name="Yarden O."/>
            <person name="de Vries R.P."/>
            <person name="Wiebenga A."/>
            <person name="Stenlid J."/>
            <person name="Eastwood D."/>
            <person name="Grigoriev I.V."/>
            <person name="Berka R.M."/>
            <person name="Blanchette R.A."/>
            <person name="Kersten P."/>
            <person name="Martinez A.T."/>
            <person name="Vicuna R."/>
            <person name="Cullen D."/>
        </authorList>
    </citation>
    <scope>NUCLEOTIDE SEQUENCE [LARGE SCALE GENOMIC DNA]</scope>
    <source>
        <strain evidence="2 3">B</strain>
    </source>
</reference>
<dbReference type="AlphaFoldDB" id="M2PHV8"/>
<feature type="compositionally biased region" description="Polar residues" evidence="1">
    <location>
        <begin position="234"/>
        <end position="245"/>
    </location>
</feature>
<evidence type="ECO:0000313" key="2">
    <source>
        <dbReference type="EMBL" id="EMD35684.1"/>
    </source>
</evidence>
<sequence>MNRSLSAVAGLLDRYQEDTSVAKDNRRPGIHSCMEGNAVSGSPVQYTEITRLYRHGISGGHPDQIQRVGQIRIVIDIASTEFVLDKLDRRRSYVQESHRAPNPDSGRTRRRIAIDGQPACRQDIQEPAPAYKLWRECTEHVRVKTPSECAGRNVGWLCAHERATQGGDRRAGGGVPLGSCAEDLPDSEHLGRWCLSEGRGGCDADDGRMRKENIWKARAGAAGPDHAPRLAAATNGSQRLWSGSDEQTERLGAERRPEPAVKGSGRADKDP</sequence>
<keyword evidence="3" id="KW-1185">Reference proteome</keyword>
<gene>
    <name evidence="2" type="ORF">CERSUDRAFT_75228</name>
</gene>